<dbReference type="OrthoDB" id="572496at2"/>
<dbReference type="InterPro" id="IPR016181">
    <property type="entry name" value="Acyl_CoA_acyltransferase"/>
</dbReference>
<dbReference type="PANTHER" id="PTHR43800">
    <property type="entry name" value="PEPTIDYL-LYSINE N-ACETYLTRANSFERASE YJAB"/>
    <property type="match status" value="1"/>
</dbReference>
<evidence type="ECO:0000313" key="4">
    <source>
        <dbReference type="EMBL" id="PLR22332.1"/>
    </source>
</evidence>
<dbReference type="AlphaFoldDB" id="A0A2N5D8E0"/>
<keyword evidence="5" id="KW-1185">Reference proteome</keyword>
<dbReference type="CDD" id="cd04301">
    <property type="entry name" value="NAT_SF"/>
    <property type="match status" value="1"/>
</dbReference>
<dbReference type="SUPFAM" id="SSF55729">
    <property type="entry name" value="Acyl-CoA N-acyltransferases (Nat)"/>
    <property type="match status" value="1"/>
</dbReference>
<keyword evidence="2" id="KW-0012">Acyltransferase</keyword>
<dbReference type="Pfam" id="PF13508">
    <property type="entry name" value="Acetyltransf_7"/>
    <property type="match status" value="1"/>
</dbReference>
<evidence type="ECO:0000256" key="1">
    <source>
        <dbReference type="ARBA" id="ARBA00022679"/>
    </source>
</evidence>
<dbReference type="Gene3D" id="3.40.630.30">
    <property type="match status" value="1"/>
</dbReference>
<gene>
    <name evidence="4" type="ORF">SGCZBJ_18490</name>
</gene>
<feature type="domain" description="N-acetyltransferase" evidence="3">
    <location>
        <begin position="19"/>
        <end position="170"/>
    </location>
</feature>
<comment type="caution">
    <text evidence="4">The sequence shown here is derived from an EMBL/GenBank/DDBJ whole genome shotgun (WGS) entry which is preliminary data.</text>
</comment>
<dbReference type="PROSITE" id="PS51186">
    <property type="entry name" value="GNAT"/>
    <property type="match status" value="1"/>
</dbReference>
<accession>A0A2N5D8E0</accession>
<sequence>MNSAPAPILLRPARVVEVETIRALERASAQRFLGLMDAIAADEPTPAPLLARRIVESGLLVAEIGDAIVGFVMFRPLEGGLYVEQLDVLPAFSGRRIGAALLDAVGVRLDTGGALVLSTFRDVPWNAPYYARLGFAEVGALTPAMAEIRGEHLARGLDEGARVFMRRPVTRDAP</sequence>
<dbReference type="RefSeq" id="WP_101719424.1">
    <property type="nucleotide sequence ID" value="NZ_PJRS01000039.1"/>
</dbReference>
<keyword evidence="1 4" id="KW-0808">Transferase</keyword>
<dbReference type="InterPro" id="IPR000182">
    <property type="entry name" value="GNAT_dom"/>
</dbReference>
<evidence type="ECO:0000256" key="2">
    <source>
        <dbReference type="ARBA" id="ARBA00023315"/>
    </source>
</evidence>
<dbReference type="PANTHER" id="PTHR43800:SF1">
    <property type="entry name" value="PEPTIDYL-LYSINE N-ACETYLTRANSFERASE YJAB"/>
    <property type="match status" value="1"/>
</dbReference>
<organism evidence="4 5">
    <name type="scientific">Caulobacter zeae</name>
    <dbReference type="NCBI Taxonomy" id="2055137"/>
    <lineage>
        <taxon>Bacteria</taxon>
        <taxon>Pseudomonadati</taxon>
        <taxon>Pseudomonadota</taxon>
        <taxon>Alphaproteobacteria</taxon>
        <taxon>Caulobacterales</taxon>
        <taxon>Caulobacteraceae</taxon>
        <taxon>Caulobacter</taxon>
    </lineage>
</organism>
<proteinExistence type="predicted"/>
<reference evidence="4 5" key="1">
    <citation type="submission" date="2017-12" db="EMBL/GenBank/DDBJ databases">
        <title>The genome sequence of Caulobacter sp. 410.</title>
        <authorList>
            <person name="Gao J."/>
            <person name="Mao X."/>
            <person name="Sun J."/>
        </authorList>
    </citation>
    <scope>NUCLEOTIDE SEQUENCE [LARGE SCALE GENOMIC DNA]</scope>
    <source>
        <strain evidence="4 5">410</strain>
    </source>
</reference>
<dbReference type="EMBL" id="PJRS01000039">
    <property type="protein sequence ID" value="PLR22332.1"/>
    <property type="molecule type" value="Genomic_DNA"/>
</dbReference>
<evidence type="ECO:0000313" key="5">
    <source>
        <dbReference type="Proteomes" id="UP000234479"/>
    </source>
</evidence>
<evidence type="ECO:0000259" key="3">
    <source>
        <dbReference type="PROSITE" id="PS51186"/>
    </source>
</evidence>
<protein>
    <submittedName>
        <fullName evidence="4">N-acetyltransferase</fullName>
    </submittedName>
</protein>
<dbReference type="Proteomes" id="UP000234479">
    <property type="component" value="Unassembled WGS sequence"/>
</dbReference>
<dbReference type="GO" id="GO:0016747">
    <property type="term" value="F:acyltransferase activity, transferring groups other than amino-acyl groups"/>
    <property type="evidence" value="ECO:0007669"/>
    <property type="project" value="InterPro"/>
</dbReference>
<name>A0A2N5D8E0_9CAUL</name>